<dbReference type="Pfam" id="PF00135">
    <property type="entry name" value="COesterase"/>
    <property type="match status" value="1"/>
</dbReference>
<dbReference type="Gene3D" id="3.40.50.1820">
    <property type="entry name" value="alpha/beta hydrolase"/>
    <property type="match status" value="1"/>
</dbReference>
<name>A0A2T7NQ78_POMCA</name>
<evidence type="ECO:0000259" key="2">
    <source>
        <dbReference type="Pfam" id="PF00135"/>
    </source>
</evidence>
<dbReference type="Proteomes" id="UP000245119">
    <property type="component" value="Linkage Group LG10"/>
</dbReference>
<comment type="caution">
    <text evidence="3">The sequence shown here is derived from an EMBL/GenBank/DDBJ whole genome shotgun (WGS) entry which is preliminary data.</text>
</comment>
<keyword evidence="4" id="KW-1185">Reference proteome</keyword>
<reference evidence="3 4" key="1">
    <citation type="submission" date="2018-04" db="EMBL/GenBank/DDBJ databases">
        <title>The genome of golden apple snail Pomacea canaliculata provides insight into stress tolerance and invasive adaptation.</title>
        <authorList>
            <person name="Liu C."/>
            <person name="Liu B."/>
            <person name="Ren Y."/>
            <person name="Zhang Y."/>
            <person name="Wang H."/>
            <person name="Li S."/>
            <person name="Jiang F."/>
            <person name="Yin L."/>
            <person name="Zhang G."/>
            <person name="Qian W."/>
            <person name="Fan W."/>
        </authorList>
    </citation>
    <scope>NUCLEOTIDE SEQUENCE [LARGE SCALE GENOMIC DNA]</scope>
    <source>
        <strain evidence="3">SZHN2017</strain>
        <tissue evidence="3">Muscle</tissue>
    </source>
</reference>
<dbReference type="InterPro" id="IPR002018">
    <property type="entry name" value="CarbesteraseB"/>
</dbReference>
<comment type="similarity">
    <text evidence="1">Belongs to the type-B carboxylesterase/lipase family.</text>
</comment>
<evidence type="ECO:0000256" key="1">
    <source>
        <dbReference type="ARBA" id="ARBA00005964"/>
    </source>
</evidence>
<dbReference type="InterPro" id="IPR051093">
    <property type="entry name" value="Neuroligin/BSAL"/>
</dbReference>
<evidence type="ECO:0000313" key="4">
    <source>
        <dbReference type="Proteomes" id="UP000245119"/>
    </source>
</evidence>
<dbReference type="PANTHER" id="PTHR43903">
    <property type="entry name" value="NEUROLIGIN"/>
    <property type="match status" value="1"/>
</dbReference>
<proteinExistence type="inferred from homology"/>
<dbReference type="OrthoDB" id="408631at2759"/>
<organism evidence="3 4">
    <name type="scientific">Pomacea canaliculata</name>
    <name type="common">Golden apple snail</name>
    <dbReference type="NCBI Taxonomy" id="400727"/>
    <lineage>
        <taxon>Eukaryota</taxon>
        <taxon>Metazoa</taxon>
        <taxon>Spiralia</taxon>
        <taxon>Lophotrochozoa</taxon>
        <taxon>Mollusca</taxon>
        <taxon>Gastropoda</taxon>
        <taxon>Caenogastropoda</taxon>
        <taxon>Architaenioglossa</taxon>
        <taxon>Ampullarioidea</taxon>
        <taxon>Ampullariidae</taxon>
        <taxon>Pomacea</taxon>
    </lineage>
</organism>
<dbReference type="SUPFAM" id="SSF53474">
    <property type="entry name" value="alpha/beta-Hydrolases"/>
    <property type="match status" value="1"/>
</dbReference>
<evidence type="ECO:0000313" key="3">
    <source>
        <dbReference type="EMBL" id="PVD23329.1"/>
    </source>
</evidence>
<dbReference type="AlphaFoldDB" id="A0A2T7NQ78"/>
<dbReference type="EMBL" id="PZQS01000010">
    <property type="protein sequence ID" value="PVD23329.1"/>
    <property type="molecule type" value="Genomic_DNA"/>
</dbReference>
<dbReference type="InterPro" id="IPR029058">
    <property type="entry name" value="AB_hydrolase_fold"/>
</dbReference>
<feature type="domain" description="Carboxylesterase type B" evidence="2">
    <location>
        <begin position="9"/>
        <end position="188"/>
    </location>
</feature>
<accession>A0A2T7NQ78</accession>
<gene>
    <name evidence="3" type="ORF">C0Q70_16597</name>
</gene>
<protein>
    <recommendedName>
        <fullName evidence="2">Carboxylesterase type B domain-containing protein</fullName>
    </recommendedName>
</protein>
<sequence length="247" mass="26720">MACDCLAEDVQVTTRLGIVRGRRVSTEPSGSVDMFLGIPYAQPPVGSHRFQRPRQSRAWAGVRDVTSFGAACPQLPAPPPCWHLRAEEDCLNLNVYSPTVREGKSSLLPVMVWIHGGGYRLGSGAYSSGIPLASRGVVVVTLNYRMDALGFLSTEDDACPGNFGLLDQIMALQWVRDNIDSFHGNPNQSGVSLSPWAVGQALDPVPPAQWARRLAQKVGCTRDRSQALLTCLQPCQWTTSSTPAPSC</sequence>